<dbReference type="Proteomes" id="UP000269352">
    <property type="component" value="Unassembled WGS sequence"/>
</dbReference>
<accession>A0A388TAZ5</accession>
<name>A0A388TAZ5_TERA1</name>
<keyword evidence="2" id="KW-1185">Reference proteome</keyword>
<sequence length="78" mass="9014">MSNKFHCAKQNVSLGSPQNIPPAAAEKFCREALFALADAQYLLESFWREIAYRYNLEHNSLDRAFIDYSAGELWIEEN</sequence>
<evidence type="ECO:0000313" key="2">
    <source>
        <dbReference type="Proteomes" id="UP000269352"/>
    </source>
</evidence>
<comment type="caution">
    <text evidence="1">The sequence shown here is derived from an EMBL/GenBank/DDBJ whole genome shotgun (WGS) entry which is preliminary data.</text>
</comment>
<proteinExistence type="predicted"/>
<gene>
    <name evidence="1" type="ORF">NO1_0740</name>
</gene>
<protein>
    <submittedName>
        <fullName evidence="1">Uncharacterized protein</fullName>
    </submittedName>
</protein>
<evidence type="ECO:0000313" key="1">
    <source>
        <dbReference type="EMBL" id="GBR73342.1"/>
    </source>
</evidence>
<dbReference type="EMBL" id="BGZN01000009">
    <property type="protein sequence ID" value="GBR73342.1"/>
    <property type="molecule type" value="Genomic_DNA"/>
</dbReference>
<organism evidence="1 2">
    <name type="scientific">Termititenax aidoneus</name>
    <dbReference type="NCBI Taxonomy" id="2218524"/>
    <lineage>
        <taxon>Bacteria</taxon>
        <taxon>Bacillati</taxon>
        <taxon>Candidatus Margulisiibacteriota</taxon>
        <taxon>Candidatus Termititenacia</taxon>
        <taxon>Candidatus Termititenacales</taxon>
        <taxon>Candidatus Termititenacaceae</taxon>
        <taxon>Candidatus Termititenax</taxon>
    </lineage>
</organism>
<dbReference type="AlphaFoldDB" id="A0A388TAZ5"/>
<reference evidence="1 2" key="1">
    <citation type="journal article" date="2019" name="ISME J.">
        <title>Genome analyses of uncultured TG2/ZB3 bacteria in 'Margulisbacteria' specifically attached to ectosymbiotic spirochetes of protists in the termite gut.</title>
        <authorList>
            <person name="Utami Y.D."/>
            <person name="Kuwahara H."/>
            <person name="Igai K."/>
            <person name="Murakami T."/>
            <person name="Sugaya K."/>
            <person name="Morikawa T."/>
            <person name="Nagura Y."/>
            <person name="Yuki M."/>
            <person name="Deevong P."/>
            <person name="Inoue T."/>
            <person name="Kihara K."/>
            <person name="Lo N."/>
            <person name="Yamada A."/>
            <person name="Ohkuma M."/>
            <person name="Hongoh Y."/>
        </authorList>
    </citation>
    <scope>NUCLEOTIDE SEQUENCE [LARGE SCALE GENOMIC DNA]</scope>
    <source>
        <strain evidence="1">NkOx7-01</strain>
    </source>
</reference>